<dbReference type="EMBL" id="PFXE01000022">
    <property type="protein sequence ID" value="PJA33706.1"/>
    <property type="molecule type" value="Genomic_DNA"/>
</dbReference>
<keyword evidence="2" id="KW-1133">Transmembrane helix</keyword>
<dbReference type="InterPro" id="IPR021454">
    <property type="entry name" value="DUF3105"/>
</dbReference>
<dbReference type="Proteomes" id="UP000231487">
    <property type="component" value="Unassembled WGS sequence"/>
</dbReference>
<feature type="transmembrane region" description="Helical" evidence="2">
    <location>
        <begin position="38"/>
        <end position="56"/>
    </location>
</feature>
<reference evidence="4" key="1">
    <citation type="submission" date="2017-09" db="EMBL/GenBank/DDBJ databases">
        <title>Depth-based differentiation of microbial function through sediment-hosted aquifers and enrichment of novel symbionts in the deep terrestrial subsurface.</title>
        <authorList>
            <person name="Probst A.J."/>
            <person name="Ladd B."/>
            <person name="Jarett J.K."/>
            <person name="Geller-Mcgrath D.E."/>
            <person name="Sieber C.M.K."/>
            <person name="Emerson J.B."/>
            <person name="Anantharaman K."/>
            <person name="Thomas B.C."/>
            <person name="Malmstrom R."/>
            <person name="Stieglmeier M."/>
            <person name="Klingl A."/>
            <person name="Woyke T."/>
            <person name="Ryan C.M."/>
            <person name="Banfield J.F."/>
        </authorList>
    </citation>
    <scope>NUCLEOTIDE SEQUENCE [LARGE SCALE GENOMIC DNA]</scope>
</reference>
<dbReference type="AlphaFoldDB" id="A0A2M7WUU6"/>
<feature type="region of interest" description="Disordered" evidence="1">
    <location>
        <begin position="1"/>
        <end position="30"/>
    </location>
</feature>
<comment type="caution">
    <text evidence="3">The sequence shown here is derived from an EMBL/GenBank/DDBJ whole genome shotgun (WGS) entry which is preliminary data.</text>
</comment>
<accession>A0A2M7WUU6</accession>
<evidence type="ECO:0000256" key="2">
    <source>
        <dbReference type="SAM" id="Phobius"/>
    </source>
</evidence>
<evidence type="ECO:0000256" key="1">
    <source>
        <dbReference type="SAM" id="MobiDB-lite"/>
    </source>
</evidence>
<feature type="compositionally biased region" description="Basic and acidic residues" evidence="1">
    <location>
        <begin position="10"/>
        <end position="25"/>
    </location>
</feature>
<protein>
    <recommendedName>
        <fullName evidence="5">DUF3105 domain-containing protein</fullName>
    </recommendedName>
</protein>
<gene>
    <name evidence="3" type="ORF">CO184_01280</name>
</gene>
<keyword evidence="2" id="KW-0812">Transmembrane</keyword>
<dbReference type="Pfam" id="PF11303">
    <property type="entry name" value="DUF3105"/>
    <property type="match status" value="1"/>
</dbReference>
<sequence>MEPEKQSYQSKKELREQRKNEERNKNQTSNSSHKLKNYFIVLIILLGSGYGIYALIQNAVPKGEDLSQSVPLLEALHIAEDSPLPEYTSNPPTSGPHFSQTARSGFRDHAIPDQNVIHNLEHGDVWISFNPRVSDSIKKELERFGAAKVIVTPREANDTDIALASWGRLDKFDIENDTLPVERIKDFIKRHTNKGPEQVPGSSGGI</sequence>
<keyword evidence="2" id="KW-0472">Membrane</keyword>
<evidence type="ECO:0000313" key="3">
    <source>
        <dbReference type="EMBL" id="PJA33706.1"/>
    </source>
</evidence>
<evidence type="ECO:0008006" key="5">
    <source>
        <dbReference type="Google" id="ProtNLM"/>
    </source>
</evidence>
<organism evidence="3 4">
    <name type="scientific">Candidatus Zambryskibacteria bacterium CG_4_9_14_3_um_filter_40_16</name>
    <dbReference type="NCBI Taxonomy" id="1975111"/>
    <lineage>
        <taxon>Bacteria</taxon>
        <taxon>Candidatus Zambryskiibacteriota</taxon>
    </lineage>
</organism>
<evidence type="ECO:0000313" key="4">
    <source>
        <dbReference type="Proteomes" id="UP000231487"/>
    </source>
</evidence>
<name>A0A2M7WUU6_9BACT</name>
<proteinExistence type="predicted"/>